<protein>
    <submittedName>
        <fullName evidence="1">Uncharacterized protein</fullName>
    </submittedName>
</protein>
<sequence length="116" mass="14260">MSYVLCSKLPEYVVDHVKLYTGEGMWLNNRYINIRRINRNDSRYAMLKKMPKIRQVSNFYGVIEHRMRGCVWFKIPEKKKHIVLTVRYCKYYGQHHTENYHWEMYANNEHIMFPIP</sequence>
<accession>A0A6C0B8W7</accession>
<dbReference type="EMBL" id="MN739090">
    <property type="protein sequence ID" value="QHS87948.1"/>
    <property type="molecule type" value="Genomic_DNA"/>
</dbReference>
<evidence type="ECO:0000313" key="1">
    <source>
        <dbReference type="EMBL" id="QHS87948.1"/>
    </source>
</evidence>
<name>A0A6C0B8W7_9ZZZZ</name>
<reference evidence="1" key="1">
    <citation type="journal article" date="2020" name="Nature">
        <title>Giant virus diversity and host interactions through global metagenomics.</title>
        <authorList>
            <person name="Schulz F."/>
            <person name="Roux S."/>
            <person name="Paez-Espino D."/>
            <person name="Jungbluth S."/>
            <person name="Walsh D.A."/>
            <person name="Denef V.J."/>
            <person name="McMahon K.D."/>
            <person name="Konstantinidis K.T."/>
            <person name="Eloe-Fadrosh E.A."/>
            <person name="Kyrpides N.C."/>
            <person name="Woyke T."/>
        </authorList>
    </citation>
    <scope>NUCLEOTIDE SEQUENCE</scope>
    <source>
        <strain evidence="1">GVMAG-M-3300010158-13</strain>
    </source>
</reference>
<proteinExistence type="predicted"/>
<dbReference type="AlphaFoldDB" id="A0A6C0B8W7"/>
<organism evidence="1">
    <name type="scientific">viral metagenome</name>
    <dbReference type="NCBI Taxonomy" id="1070528"/>
    <lineage>
        <taxon>unclassified sequences</taxon>
        <taxon>metagenomes</taxon>
        <taxon>organismal metagenomes</taxon>
    </lineage>
</organism>